<organism evidence="1 2">
    <name type="scientific">bacterium (Candidatus Gribaldobacteria) CG10_big_fil_rev_8_21_14_0_10_41_12</name>
    <dbReference type="NCBI Taxonomy" id="2014277"/>
    <lineage>
        <taxon>Bacteria</taxon>
        <taxon>Candidatus Gribaldobacteria</taxon>
    </lineage>
</organism>
<protein>
    <recommendedName>
        <fullName evidence="3">Transcriptional regulator, AbiEi antitoxin, Type IV TA system</fullName>
    </recommendedName>
</protein>
<comment type="caution">
    <text evidence="1">The sequence shown here is derived from an EMBL/GenBank/DDBJ whole genome shotgun (WGS) entry which is preliminary data.</text>
</comment>
<evidence type="ECO:0000313" key="1">
    <source>
        <dbReference type="EMBL" id="PIR91621.1"/>
    </source>
</evidence>
<proteinExistence type="predicted"/>
<sequence length="214" mass="25486">MVEELKNLSFLPYFKFSQLRVLFPDIKNASLRQKVSRWLKKGDIFELKKGFYVASKHYERYISDYNYRVYLANILCHPSYVSGAYILQKEGAVMEAIYPITSITTKSTRNYSNKLGDFLYFSISEQLYTGYKKDFYINEPVYIATLAKALFDYLYIKYSKMRFSANDILVRERFNVEVFTGKDKNEFKHYCKLSNNKLLIEVSKKVFLRKYQNE</sequence>
<name>A0A2H0UXQ2_9BACT</name>
<evidence type="ECO:0008006" key="3">
    <source>
        <dbReference type="Google" id="ProtNLM"/>
    </source>
</evidence>
<dbReference type="AlphaFoldDB" id="A0A2H0UXQ2"/>
<evidence type="ECO:0000313" key="2">
    <source>
        <dbReference type="Proteomes" id="UP000228906"/>
    </source>
</evidence>
<dbReference type="Proteomes" id="UP000228906">
    <property type="component" value="Unassembled WGS sequence"/>
</dbReference>
<gene>
    <name evidence="1" type="ORF">COU03_01400</name>
</gene>
<reference evidence="2" key="1">
    <citation type="submission" date="2017-09" db="EMBL/GenBank/DDBJ databases">
        <title>Depth-based differentiation of microbial function through sediment-hosted aquifers and enrichment of novel symbionts in the deep terrestrial subsurface.</title>
        <authorList>
            <person name="Probst A.J."/>
            <person name="Ladd B."/>
            <person name="Jarett J.K."/>
            <person name="Geller-Mcgrath D.E."/>
            <person name="Sieber C.M.K."/>
            <person name="Emerson J.B."/>
            <person name="Anantharaman K."/>
            <person name="Thomas B.C."/>
            <person name="Malmstrom R."/>
            <person name="Stieglmeier M."/>
            <person name="Klingl A."/>
            <person name="Woyke T."/>
            <person name="Ryan C.M."/>
            <person name="Banfield J.F."/>
        </authorList>
    </citation>
    <scope>NUCLEOTIDE SEQUENCE [LARGE SCALE GENOMIC DNA]</scope>
</reference>
<accession>A0A2H0UXQ2</accession>
<dbReference type="EMBL" id="PFAV01000023">
    <property type="protein sequence ID" value="PIR91621.1"/>
    <property type="molecule type" value="Genomic_DNA"/>
</dbReference>